<dbReference type="InterPro" id="IPR011023">
    <property type="entry name" value="Nop2p"/>
</dbReference>
<accession>A0A9W4QXQ7</accession>
<feature type="active site" description="Nucleophile" evidence="7 8">
    <location>
        <position position="248"/>
    </location>
</feature>
<comment type="caution">
    <text evidence="10">The sequence shown here is derived from an EMBL/GenBank/DDBJ whole genome shotgun (WGS) entry which is preliminary data.</text>
</comment>
<proteinExistence type="inferred from homology"/>
<feature type="binding site" evidence="7 8">
    <location>
        <position position="195"/>
    </location>
    <ligand>
        <name>S-adenosyl-L-methionine</name>
        <dbReference type="ChEBI" id="CHEBI:59789"/>
    </ligand>
</feature>
<evidence type="ECO:0000259" key="9">
    <source>
        <dbReference type="PROSITE" id="PS51686"/>
    </source>
</evidence>
<keyword evidence="2 7" id="KW-0698">rRNA processing</keyword>
<dbReference type="GO" id="GO:0009383">
    <property type="term" value="F:rRNA (cytosine-C5-)-methyltransferase activity"/>
    <property type="evidence" value="ECO:0007669"/>
    <property type="project" value="TreeGrafter"/>
</dbReference>
<dbReference type="NCBIfam" id="NF008898">
    <property type="entry name" value="PRK11933.1"/>
    <property type="match status" value="1"/>
</dbReference>
<feature type="binding site" evidence="7">
    <location>
        <position position="178"/>
    </location>
    <ligand>
        <name>S-adenosyl-L-methionine</name>
        <dbReference type="ChEBI" id="CHEBI:59789"/>
    </ligand>
</feature>
<feature type="binding site" evidence="7 8">
    <location>
        <begin position="126"/>
        <end position="132"/>
    </location>
    <ligand>
        <name>S-adenosyl-L-methionine</name>
        <dbReference type="ChEBI" id="CHEBI:59789"/>
    </ligand>
</feature>
<dbReference type="GO" id="GO:0005737">
    <property type="term" value="C:cytoplasm"/>
    <property type="evidence" value="ECO:0007669"/>
    <property type="project" value="UniProtKB-SubCell"/>
</dbReference>
<dbReference type="InterPro" id="IPR031341">
    <property type="entry name" value="Methyltr_RsmF_N"/>
</dbReference>
<evidence type="ECO:0000256" key="5">
    <source>
        <dbReference type="ARBA" id="ARBA00022691"/>
    </source>
</evidence>
<dbReference type="InterPro" id="IPR023545">
    <property type="entry name" value="rRNA_ssu_MeTfrase_F"/>
</dbReference>
<evidence type="ECO:0000313" key="10">
    <source>
        <dbReference type="EMBL" id="CAH9058578.1"/>
    </source>
</evidence>
<dbReference type="PANTHER" id="PTHR22807:SF30">
    <property type="entry name" value="28S RRNA (CYTOSINE(4447)-C(5))-METHYLTRANSFERASE-RELATED"/>
    <property type="match status" value="1"/>
</dbReference>
<feature type="domain" description="SAM-dependent MTase RsmB/NOP-type" evidence="9">
    <location>
        <begin position="28"/>
        <end position="312"/>
    </location>
</feature>
<dbReference type="GO" id="GO:0070475">
    <property type="term" value="P:rRNA base methylation"/>
    <property type="evidence" value="ECO:0007669"/>
    <property type="project" value="TreeGrafter"/>
</dbReference>
<evidence type="ECO:0000256" key="6">
    <source>
        <dbReference type="ARBA" id="ARBA00022884"/>
    </source>
</evidence>
<sequence>MNTATYIPESFLDDVKSYIPSHLSINDFVDACQRPLRRSIRVNTLKMSVDDFIQYCSKNNWHIEPIPWCSNGFWLTRSQDEEQNLPIGNTDLHLSGCIYVQEASSMLPPQALINALTTSDCVLDMAAAPGSKTSQLAALMNNQGLLIANELSSSRVKILAANMKRMGVANCALSHFNGTIFGDYMFECFDSILLDAPCSGEGTVRKDENALKNWSIESNIEIAQVQKNLIRSAFLALKPGGTLVYSTCTLTPLENQEVCYALLEEFVNNIEIEPLDRLFPGAEKATTEQGFLHVWPQIYDSEGFFIARFKKLSSVEHSAQKVKKGEFPFSPTPSKLQDNFNAHIKKQFGIQALQGKLMSRDKELWLFPDAIEKVQNKIKYSRLGIQLGTTHKNGVRIEHEFATALGKLATKNTFSMNQQQAQDYFHGKDIRLAQPTTNTHEVILTLCGAPVGLGKWQKNKIKNNLSRDLVSNAQLITWV</sequence>
<dbReference type="Pfam" id="PF01189">
    <property type="entry name" value="Methyltr_RsmB-F"/>
    <property type="match status" value="1"/>
</dbReference>
<evidence type="ECO:0000256" key="2">
    <source>
        <dbReference type="ARBA" id="ARBA00022552"/>
    </source>
</evidence>
<organism evidence="10 11">
    <name type="scientific">Pseudoalteromonas holothuriae</name>
    <dbReference type="NCBI Taxonomy" id="2963714"/>
    <lineage>
        <taxon>Bacteria</taxon>
        <taxon>Pseudomonadati</taxon>
        <taxon>Pseudomonadota</taxon>
        <taxon>Gammaproteobacteria</taxon>
        <taxon>Alteromonadales</taxon>
        <taxon>Pseudoalteromonadaceae</taxon>
        <taxon>Pseudoalteromonas</taxon>
    </lineage>
</organism>
<dbReference type="Gene3D" id="3.10.450.720">
    <property type="match status" value="1"/>
</dbReference>
<dbReference type="PRINTS" id="PR02008">
    <property type="entry name" value="RCMTFAMILY"/>
</dbReference>
<dbReference type="Pfam" id="PF21150">
    <property type="entry name" value="YebU_pre-PUA_dom"/>
    <property type="match status" value="1"/>
</dbReference>
<evidence type="ECO:0000256" key="1">
    <source>
        <dbReference type="ARBA" id="ARBA00022490"/>
    </source>
</evidence>
<dbReference type="InterPro" id="IPR048457">
    <property type="entry name" value="YebU_pre-PUA_dom"/>
</dbReference>
<evidence type="ECO:0000313" key="11">
    <source>
        <dbReference type="Proteomes" id="UP001152467"/>
    </source>
</evidence>
<name>A0A9W4QXQ7_9GAMM</name>
<dbReference type="Pfam" id="PF17125">
    <property type="entry name" value="Methyltr_RsmF_N"/>
    <property type="match status" value="1"/>
</dbReference>
<dbReference type="GO" id="GO:0003723">
    <property type="term" value="F:RNA binding"/>
    <property type="evidence" value="ECO:0007669"/>
    <property type="project" value="UniProtKB-UniRule"/>
</dbReference>
<keyword evidence="3 7" id="KW-0489">Methyltransferase</keyword>
<evidence type="ECO:0000256" key="4">
    <source>
        <dbReference type="ARBA" id="ARBA00022679"/>
    </source>
</evidence>
<keyword evidence="11" id="KW-1185">Reference proteome</keyword>
<dbReference type="SUPFAM" id="SSF53335">
    <property type="entry name" value="S-adenosyl-L-methionine-dependent methyltransferases"/>
    <property type="match status" value="1"/>
</dbReference>
<comment type="caution">
    <text evidence="7 8">Lacks conserved residue(s) required for the propagation of feature annotation.</text>
</comment>
<dbReference type="PROSITE" id="PS51686">
    <property type="entry name" value="SAM_MT_RSMB_NOP"/>
    <property type="match status" value="1"/>
</dbReference>
<dbReference type="InterPro" id="IPR001678">
    <property type="entry name" value="MeTrfase_RsmB-F_NOP2_dom"/>
</dbReference>
<dbReference type="Proteomes" id="UP001152467">
    <property type="component" value="Unassembled WGS sequence"/>
</dbReference>
<dbReference type="EMBL" id="CAMAPC010000007">
    <property type="protein sequence ID" value="CAH9058578.1"/>
    <property type="molecule type" value="Genomic_DNA"/>
</dbReference>
<dbReference type="Pfam" id="PF13636">
    <property type="entry name" value="Methyltranf_PUA"/>
    <property type="match status" value="1"/>
</dbReference>
<protein>
    <recommendedName>
        <fullName evidence="7">Ribosomal RNA small subunit methyltransferase F</fullName>
        <ecNumber evidence="7">2.1.1.178</ecNumber>
    </recommendedName>
    <alternativeName>
        <fullName evidence="7">16S rRNA m5C1407 methyltransferase</fullName>
    </alternativeName>
    <alternativeName>
        <fullName evidence="7">rRNA (cytosine-C(5)-)-methyltransferase RsmF</fullName>
    </alternativeName>
</protein>
<dbReference type="InterPro" id="IPR027391">
    <property type="entry name" value="Nol1_Nop2_Fmu_2"/>
</dbReference>
<dbReference type="InterPro" id="IPR029063">
    <property type="entry name" value="SAM-dependent_MTases_sf"/>
</dbReference>
<comment type="catalytic activity">
    <reaction evidence="7">
        <text>cytidine(1407) in 16S rRNA + S-adenosyl-L-methionine = 5-methylcytidine(1407) in 16S rRNA + S-adenosyl-L-homocysteine + H(+)</text>
        <dbReference type="Rhea" id="RHEA:42756"/>
        <dbReference type="Rhea" id="RHEA-COMP:10223"/>
        <dbReference type="Rhea" id="RHEA-COMP:10224"/>
        <dbReference type="ChEBI" id="CHEBI:15378"/>
        <dbReference type="ChEBI" id="CHEBI:57856"/>
        <dbReference type="ChEBI" id="CHEBI:59789"/>
        <dbReference type="ChEBI" id="CHEBI:74483"/>
        <dbReference type="ChEBI" id="CHEBI:82748"/>
        <dbReference type="EC" id="2.1.1.178"/>
    </reaction>
</comment>
<dbReference type="Gene3D" id="3.40.50.150">
    <property type="entry name" value="Vaccinia Virus protein VP39"/>
    <property type="match status" value="1"/>
</dbReference>
<dbReference type="RefSeq" id="WP_261626421.1">
    <property type="nucleotide sequence ID" value="NZ_CAMAPC010000007.1"/>
</dbReference>
<comment type="subcellular location">
    <subcellularLocation>
        <location evidence="7">Cytoplasm</location>
    </subcellularLocation>
</comment>
<keyword evidence="1 7" id="KW-0963">Cytoplasm</keyword>
<dbReference type="NCBIfam" id="TIGR00446">
    <property type="entry name" value="nop2p"/>
    <property type="match status" value="1"/>
</dbReference>
<dbReference type="PANTHER" id="PTHR22807">
    <property type="entry name" value="NOP2 YEAST -RELATED NOL1/NOP2/FMU SUN DOMAIN-CONTAINING"/>
    <property type="match status" value="1"/>
</dbReference>
<keyword evidence="4 7" id="KW-0808">Transferase</keyword>
<keyword evidence="6 7" id="KW-0694">RNA-binding</keyword>
<dbReference type="HAMAP" id="MF_01579">
    <property type="entry name" value="16SrRNA_methyltr_F"/>
    <property type="match status" value="1"/>
</dbReference>
<evidence type="ECO:0000256" key="3">
    <source>
        <dbReference type="ARBA" id="ARBA00022603"/>
    </source>
</evidence>
<gene>
    <name evidence="7 10" type="primary">rsmF</name>
    <name evidence="10" type="ORF">PSECIP111854_02231</name>
</gene>
<keyword evidence="5 7" id="KW-0949">S-adenosyl-L-methionine</keyword>
<evidence type="ECO:0000256" key="8">
    <source>
        <dbReference type="PROSITE-ProRule" id="PRU01023"/>
    </source>
</evidence>
<dbReference type="AlphaFoldDB" id="A0A9W4QXQ7"/>
<dbReference type="InterPro" id="IPR023267">
    <property type="entry name" value="RCMT"/>
</dbReference>
<reference evidence="10" key="1">
    <citation type="submission" date="2022-07" db="EMBL/GenBank/DDBJ databases">
        <authorList>
            <person name="Criscuolo A."/>
        </authorList>
    </citation>
    <scope>NUCLEOTIDE SEQUENCE</scope>
    <source>
        <strain evidence="10">CIP111854</strain>
    </source>
</reference>
<dbReference type="InterPro" id="IPR049560">
    <property type="entry name" value="MeTrfase_RsmB-F_NOP2_cat"/>
</dbReference>
<comment type="function">
    <text evidence="7">Specifically methylates the cytosine at position 1407 (m5C1407) of 16S rRNA.</text>
</comment>
<evidence type="ECO:0000256" key="7">
    <source>
        <dbReference type="HAMAP-Rule" id="MF_01579"/>
    </source>
</evidence>
<comment type="similarity">
    <text evidence="7 8">Belongs to the class I-like SAM-binding methyltransferase superfamily. RsmB/NOP family.</text>
</comment>
<dbReference type="EC" id="2.1.1.178" evidence="7"/>
<feature type="binding site" evidence="7 8">
    <location>
        <position position="150"/>
    </location>
    <ligand>
        <name>S-adenosyl-L-methionine</name>
        <dbReference type="ChEBI" id="CHEBI:59789"/>
    </ligand>
</feature>